<keyword evidence="5" id="KW-0238">DNA-binding</keyword>
<dbReference type="InterPro" id="IPR036844">
    <property type="entry name" value="Hint_dom_sf"/>
</dbReference>
<dbReference type="GO" id="GO:0003677">
    <property type="term" value="F:DNA binding"/>
    <property type="evidence" value="ECO:0007669"/>
    <property type="project" value="UniProtKB-KW"/>
</dbReference>
<organism evidence="10">
    <name type="scientific">viral metagenome</name>
    <dbReference type="NCBI Taxonomy" id="1070528"/>
    <lineage>
        <taxon>unclassified sequences</taxon>
        <taxon>metagenomes</taxon>
        <taxon>organismal metagenomes</taxon>
    </lineage>
</organism>
<dbReference type="InterPro" id="IPR007694">
    <property type="entry name" value="DNA_helicase_DnaB-like_C"/>
</dbReference>
<dbReference type="InterPro" id="IPR006141">
    <property type="entry name" value="Intein_N"/>
</dbReference>
<evidence type="ECO:0000256" key="3">
    <source>
        <dbReference type="ARBA" id="ARBA00022806"/>
    </source>
</evidence>
<dbReference type="PROSITE" id="PS51199">
    <property type="entry name" value="SF4_HELICASE"/>
    <property type="match status" value="1"/>
</dbReference>
<sequence length="447" mass="50739">MSDIERKILENLLHNELYARKIIPFIELDYFVDSIDRTLAQEIVQFFAKYNKLPTKDIISIELSNRKNLSDELLTKCNKLLKSLEVDDSNIDWLLKHTEKYFKDRAVYNAILKSLTIINNEDKVLTPEAIPKILQDALGVSFDKNVGHDYFIDAEARYDFYNRREEKIPFDINLLNKITDGGMSKKSLTIFLAMTGLGKTLVMCHMAASAISQGKNVLYITLEMAEERIAQRIDANLLNIDIKDLVALSKESFNKRIDKLRDRSNGKLVIKEYPTSSAHAGHFRVLLEELKTKKNFQPDLIVVDYLGICSSSRIKMSSGANSYLIVKSIAEELRGLAMEYNVPVISGAQTNKCLVLNTLVEHMTKGKIPIKDLVIGDKILGTNGFVDVNHIFPIEENEVYEIVLKSGKKIKCSKKHIFPTIDGMKSIDNLLQIGDYLFVNNVISPTQ</sequence>
<evidence type="ECO:0000313" key="10">
    <source>
        <dbReference type="EMBL" id="QHU08913.1"/>
    </source>
</evidence>
<reference evidence="10" key="1">
    <citation type="journal article" date="2020" name="Nature">
        <title>Giant virus diversity and host interactions through global metagenomics.</title>
        <authorList>
            <person name="Schulz F."/>
            <person name="Roux S."/>
            <person name="Paez-Espino D."/>
            <person name="Jungbluth S."/>
            <person name="Walsh D.A."/>
            <person name="Denef V.J."/>
            <person name="McMahon K.D."/>
            <person name="Konstantinidis K.T."/>
            <person name="Eloe-Fadrosh E.A."/>
            <person name="Kyrpides N.C."/>
            <person name="Woyke T."/>
        </authorList>
    </citation>
    <scope>NUCLEOTIDE SEQUENCE</scope>
    <source>
        <strain evidence="10">GVMAG-S-1064190-84</strain>
    </source>
</reference>
<dbReference type="PROSITE" id="PS50817">
    <property type="entry name" value="INTEIN_N_TER"/>
    <property type="match status" value="1"/>
</dbReference>
<dbReference type="InterPro" id="IPR003587">
    <property type="entry name" value="Hint_dom_N"/>
</dbReference>
<keyword evidence="2" id="KW-0547">Nucleotide-binding</keyword>
<keyword evidence="4" id="KW-0067">ATP-binding</keyword>
<comment type="function">
    <text evidence="7">The intein is an endonuclease.</text>
</comment>
<name>A0A6C0JU67_9ZZZZ</name>
<dbReference type="PANTHER" id="PTHR30153:SF2">
    <property type="entry name" value="REPLICATIVE DNA HELICASE"/>
    <property type="match status" value="1"/>
</dbReference>
<protein>
    <recommendedName>
        <fullName evidence="8">DNA 5'-3' helicase DnaB</fullName>
    </recommendedName>
</protein>
<dbReference type="AlphaFoldDB" id="A0A6C0JU67"/>
<dbReference type="InterPro" id="IPR027417">
    <property type="entry name" value="P-loop_NTPase"/>
</dbReference>
<evidence type="ECO:0000256" key="6">
    <source>
        <dbReference type="ARBA" id="ARBA00023235"/>
    </source>
</evidence>
<proteinExistence type="predicted"/>
<keyword evidence="1" id="KW-0235">DNA replication</keyword>
<dbReference type="GO" id="GO:0006260">
    <property type="term" value="P:DNA replication"/>
    <property type="evidence" value="ECO:0007669"/>
    <property type="project" value="UniProtKB-KW"/>
</dbReference>
<dbReference type="PANTHER" id="PTHR30153">
    <property type="entry name" value="REPLICATIVE DNA HELICASE DNAB"/>
    <property type="match status" value="1"/>
</dbReference>
<accession>A0A6C0JU67</accession>
<keyword evidence="3" id="KW-0347">Helicase</keyword>
<dbReference type="SUPFAM" id="SSF51294">
    <property type="entry name" value="Hedgehog/intein (Hint) domain"/>
    <property type="match status" value="1"/>
</dbReference>
<evidence type="ECO:0000256" key="8">
    <source>
        <dbReference type="ARBA" id="ARBA00045002"/>
    </source>
</evidence>
<dbReference type="SMART" id="SM00306">
    <property type="entry name" value="HintN"/>
    <property type="match status" value="1"/>
</dbReference>
<dbReference type="SUPFAM" id="SSF52540">
    <property type="entry name" value="P-loop containing nucleoside triphosphate hydrolases"/>
    <property type="match status" value="1"/>
</dbReference>
<keyword evidence="3" id="KW-0378">Hydrolase</keyword>
<dbReference type="CDD" id="cd00081">
    <property type="entry name" value="Hint"/>
    <property type="match status" value="1"/>
</dbReference>
<dbReference type="Gene3D" id="2.170.16.10">
    <property type="entry name" value="Hedgehog/Intein (Hint) domain"/>
    <property type="match status" value="1"/>
</dbReference>
<evidence type="ECO:0000256" key="1">
    <source>
        <dbReference type="ARBA" id="ARBA00022705"/>
    </source>
</evidence>
<evidence type="ECO:0000256" key="2">
    <source>
        <dbReference type="ARBA" id="ARBA00022741"/>
    </source>
</evidence>
<dbReference type="Pfam" id="PF03796">
    <property type="entry name" value="DnaB_C"/>
    <property type="match status" value="1"/>
</dbReference>
<evidence type="ECO:0000256" key="5">
    <source>
        <dbReference type="ARBA" id="ARBA00023125"/>
    </source>
</evidence>
<dbReference type="GO" id="GO:0016539">
    <property type="term" value="P:intein-mediated protein splicing"/>
    <property type="evidence" value="ECO:0007669"/>
    <property type="project" value="InterPro"/>
</dbReference>
<dbReference type="GO" id="GO:0003678">
    <property type="term" value="F:DNA helicase activity"/>
    <property type="evidence" value="ECO:0007669"/>
    <property type="project" value="InterPro"/>
</dbReference>
<evidence type="ECO:0000256" key="4">
    <source>
        <dbReference type="ARBA" id="ARBA00022840"/>
    </source>
</evidence>
<dbReference type="EMBL" id="MN740699">
    <property type="protein sequence ID" value="QHU08913.1"/>
    <property type="molecule type" value="Genomic_DNA"/>
</dbReference>
<feature type="domain" description="SF4 helicase" evidence="9">
    <location>
        <begin position="161"/>
        <end position="377"/>
    </location>
</feature>
<dbReference type="GO" id="GO:0005524">
    <property type="term" value="F:ATP binding"/>
    <property type="evidence" value="ECO:0007669"/>
    <property type="project" value="UniProtKB-KW"/>
</dbReference>
<evidence type="ECO:0000259" key="9">
    <source>
        <dbReference type="PROSITE" id="PS51199"/>
    </source>
</evidence>
<dbReference type="Gene3D" id="3.40.50.300">
    <property type="entry name" value="P-loop containing nucleotide triphosphate hydrolases"/>
    <property type="match status" value="1"/>
</dbReference>
<keyword evidence="6" id="KW-0413">Isomerase</keyword>
<evidence type="ECO:0000256" key="7">
    <source>
        <dbReference type="ARBA" id="ARBA00044940"/>
    </source>
</evidence>
<dbReference type="GO" id="GO:0005829">
    <property type="term" value="C:cytosol"/>
    <property type="evidence" value="ECO:0007669"/>
    <property type="project" value="TreeGrafter"/>
</dbReference>